<dbReference type="OMA" id="TICNYLE"/>
<evidence type="ECO:0000256" key="6">
    <source>
        <dbReference type="ARBA" id="ARBA00023163"/>
    </source>
</evidence>
<dbReference type="Proteomes" id="UP000008672">
    <property type="component" value="Unassembled WGS sequence"/>
</dbReference>
<reference evidence="9" key="3">
    <citation type="submission" date="2025-09" db="UniProtKB">
        <authorList>
            <consortium name="Ensembl"/>
        </authorList>
    </citation>
    <scope>IDENTIFICATION</scope>
</reference>
<keyword evidence="2" id="KW-0479">Metal-binding</keyword>
<evidence type="ECO:0000313" key="10">
    <source>
        <dbReference type="Proteomes" id="UP000008672"/>
    </source>
</evidence>
<dbReference type="InterPro" id="IPR003656">
    <property type="entry name" value="Znf_BED"/>
</dbReference>
<dbReference type="InParanoid" id="H2ZZB5"/>
<dbReference type="Gene3D" id="1.10.10.1070">
    <property type="entry name" value="Zinc finger, BED domain-containing"/>
    <property type="match status" value="1"/>
</dbReference>
<keyword evidence="3" id="KW-0863">Zinc-finger</keyword>
<dbReference type="InterPro" id="IPR052035">
    <property type="entry name" value="ZnF_BED_domain_contain"/>
</dbReference>
<proteinExistence type="predicted"/>
<comment type="subcellular location">
    <subcellularLocation>
        <location evidence="1">Nucleus</location>
    </subcellularLocation>
</comment>
<evidence type="ECO:0000256" key="3">
    <source>
        <dbReference type="ARBA" id="ARBA00022771"/>
    </source>
</evidence>
<accession>H2ZZB5</accession>
<dbReference type="GO" id="GO:0005634">
    <property type="term" value="C:nucleus"/>
    <property type="evidence" value="ECO:0007669"/>
    <property type="project" value="UniProtKB-SubCell"/>
</dbReference>
<dbReference type="GO" id="GO:0003677">
    <property type="term" value="F:DNA binding"/>
    <property type="evidence" value="ECO:0007669"/>
    <property type="project" value="InterPro"/>
</dbReference>
<dbReference type="SMART" id="SM00614">
    <property type="entry name" value="ZnF_BED"/>
    <property type="match status" value="1"/>
</dbReference>
<dbReference type="GeneTree" id="ENSGT00940000158431"/>
<protein>
    <recommendedName>
        <fullName evidence="8">BED-type domain-containing protein</fullName>
    </recommendedName>
</protein>
<reference evidence="9" key="2">
    <citation type="submission" date="2025-08" db="UniProtKB">
        <authorList>
            <consortium name="Ensembl"/>
        </authorList>
    </citation>
    <scope>IDENTIFICATION</scope>
</reference>
<feature type="domain" description="BED-type" evidence="8">
    <location>
        <begin position="20"/>
        <end position="66"/>
    </location>
</feature>
<keyword evidence="4" id="KW-0862">Zinc</keyword>
<evidence type="ECO:0000256" key="5">
    <source>
        <dbReference type="ARBA" id="ARBA00023015"/>
    </source>
</evidence>
<dbReference type="HOGENOM" id="CLU_009123_12_1_1"/>
<evidence type="ECO:0000256" key="7">
    <source>
        <dbReference type="ARBA" id="ARBA00023242"/>
    </source>
</evidence>
<dbReference type="InterPro" id="IPR012337">
    <property type="entry name" value="RNaseH-like_sf"/>
</dbReference>
<sequence length="348" mass="39197">LSSDGDAGADSEENNMASAVVWKYFTAEDADKTKGKCNLYELVLSRGKNKNDCGTSSMRKHLSVKHYDTSQSLCAQESEDKAGLKTCQPAITDAFAATCPWPQDHPQAKALIRQLMEMIAMDMQPFSIVEDEGFRRLCALAVPRYNLPSQHHLSEKVLEDLREKVCLHVYKEVEKTDQFVISLDIWTSKATDSYLGVTAHWVTEDYVRQQFILAVASLTSNHTAANIQCLLLGVLEKWNITCDKIHLLLRDGVSNMAKVAADTKLPDATCFLHSLHLVVKEGLLSQQAVSDIRSTSKRIVSHFKHSPIAENWFNDIQAEIGLVQHFLLQEEPTRWNTCLYMLERLGEQ</sequence>
<keyword evidence="5" id="KW-0805">Transcription regulation</keyword>
<dbReference type="SUPFAM" id="SSF140996">
    <property type="entry name" value="Hermes dimerisation domain"/>
    <property type="match status" value="1"/>
</dbReference>
<reference evidence="10" key="1">
    <citation type="submission" date="2011-08" db="EMBL/GenBank/DDBJ databases">
        <title>The draft genome of Latimeria chalumnae.</title>
        <authorList>
            <person name="Di Palma F."/>
            <person name="Alfoldi J."/>
            <person name="Johnson J."/>
            <person name="Berlin A."/>
            <person name="Gnerre S."/>
            <person name="Jaffe D."/>
            <person name="MacCallum I."/>
            <person name="Young S."/>
            <person name="Walker B.J."/>
            <person name="Lander E."/>
            <person name="Lindblad-Toh K."/>
        </authorList>
    </citation>
    <scope>NUCLEOTIDE SEQUENCE [LARGE SCALE GENOMIC DNA]</scope>
    <source>
        <strain evidence="10">Wild caught</strain>
    </source>
</reference>
<dbReference type="AlphaFoldDB" id="H2ZZB5"/>
<evidence type="ECO:0000256" key="1">
    <source>
        <dbReference type="ARBA" id="ARBA00004123"/>
    </source>
</evidence>
<dbReference type="eggNOG" id="KOG1121">
    <property type="taxonomic scope" value="Eukaryota"/>
</dbReference>
<dbReference type="PANTHER" id="PTHR46481">
    <property type="entry name" value="ZINC FINGER BED DOMAIN-CONTAINING PROTEIN 4"/>
    <property type="match status" value="1"/>
</dbReference>
<evidence type="ECO:0000259" key="8">
    <source>
        <dbReference type="Pfam" id="PF02892"/>
    </source>
</evidence>
<evidence type="ECO:0000256" key="2">
    <source>
        <dbReference type="ARBA" id="ARBA00022723"/>
    </source>
</evidence>
<keyword evidence="6" id="KW-0804">Transcription</keyword>
<keyword evidence="10" id="KW-1185">Reference proteome</keyword>
<dbReference type="EMBL" id="AFYH01250395">
    <property type="status" value="NOT_ANNOTATED_CDS"/>
    <property type="molecule type" value="Genomic_DNA"/>
</dbReference>
<name>H2ZZB5_LATCH</name>
<dbReference type="SUPFAM" id="SSF53098">
    <property type="entry name" value="Ribonuclease H-like"/>
    <property type="match status" value="1"/>
</dbReference>
<evidence type="ECO:0000256" key="4">
    <source>
        <dbReference type="ARBA" id="ARBA00022833"/>
    </source>
</evidence>
<dbReference type="Pfam" id="PF02892">
    <property type="entry name" value="zf-BED"/>
    <property type="match status" value="1"/>
</dbReference>
<dbReference type="PANTHER" id="PTHR46481:SF10">
    <property type="entry name" value="ZINC FINGER BED DOMAIN-CONTAINING PROTEIN 39"/>
    <property type="match status" value="1"/>
</dbReference>
<evidence type="ECO:0000313" key="9">
    <source>
        <dbReference type="Ensembl" id="ENSLACP00000002736.1"/>
    </source>
</evidence>
<dbReference type="GO" id="GO:0008270">
    <property type="term" value="F:zinc ion binding"/>
    <property type="evidence" value="ECO:0007669"/>
    <property type="project" value="UniProtKB-KW"/>
</dbReference>
<keyword evidence="7" id="KW-0539">Nucleus</keyword>
<organism evidence="9 10">
    <name type="scientific">Latimeria chalumnae</name>
    <name type="common">Coelacanth</name>
    <dbReference type="NCBI Taxonomy" id="7897"/>
    <lineage>
        <taxon>Eukaryota</taxon>
        <taxon>Metazoa</taxon>
        <taxon>Chordata</taxon>
        <taxon>Craniata</taxon>
        <taxon>Vertebrata</taxon>
        <taxon>Euteleostomi</taxon>
        <taxon>Coelacanthiformes</taxon>
        <taxon>Coelacanthidae</taxon>
        <taxon>Latimeria</taxon>
    </lineage>
</organism>
<dbReference type="Ensembl" id="ENSLACT00000002758.1">
    <property type="protein sequence ID" value="ENSLACP00000002736.1"/>
    <property type="gene ID" value="ENSLACG00000002446.1"/>
</dbReference>